<keyword evidence="14" id="KW-1185">Reference proteome</keyword>
<dbReference type="Pfam" id="PF00710">
    <property type="entry name" value="Asparaginase"/>
    <property type="match status" value="1"/>
</dbReference>
<dbReference type="GO" id="GO:0016740">
    <property type="term" value="F:transferase activity"/>
    <property type="evidence" value="ECO:0007669"/>
    <property type="project" value="UniProtKB-KW"/>
</dbReference>
<dbReference type="RefSeq" id="WP_100905029.1">
    <property type="nucleotide sequence ID" value="NZ_CP017766.1"/>
</dbReference>
<dbReference type="NCBIfam" id="TIGR02153">
    <property type="entry name" value="gatD_arch"/>
    <property type="match status" value="1"/>
</dbReference>
<dbReference type="Gene3D" id="3.40.50.1170">
    <property type="entry name" value="L-asparaginase, N-terminal domain"/>
    <property type="match status" value="1"/>
</dbReference>
<name>A0A2H4VAD9_9EURY</name>
<dbReference type="OrthoDB" id="371959at2157"/>
<proteinExistence type="inferred from homology"/>
<keyword evidence="4 5" id="KW-0648">Protein biosynthesis</keyword>
<dbReference type="EMBL" id="CP017766">
    <property type="protein sequence ID" value="AUB55051.1"/>
    <property type="molecule type" value="Genomic_DNA"/>
</dbReference>
<dbReference type="Pfam" id="PF17763">
    <property type="entry name" value="Asparaginase_C"/>
    <property type="match status" value="1"/>
</dbReference>
<dbReference type="InterPro" id="IPR011878">
    <property type="entry name" value="GatD"/>
</dbReference>
<feature type="domain" description="L-asparaginase N-terminal" evidence="9">
    <location>
        <begin position="93"/>
        <end position="284"/>
    </location>
</feature>
<dbReference type="Pfam" id="PF18195">
    <property type="entry name" value="GatD_N"/>
    <property type="match status" value="1"/>
</dbReference>
<dbReference type="InterPro" id="IPR040919">
    <property type="entry name" value="Asparaginase_C"/>
</dbReference>
<dbReference type="PIRSF" id="PIRSF500175">
    <property type="entry name" value="Glu_ADT_D"/>
    <property type="match status" value="1"/>
</dbReference>
<keyword evidence="12" id="KW-0808">Transferase</keyword>
<dbReference type="InterPro" id="IPR027474">
    <property type="entry name" value="L-asparaginase_N"/>
</dbReference>
<feature type="domain" description="GatD N-terminal" evidence="11">
    <location>
        <begin position="16"/>
        <end position="69"/>
    </location>
</feature>
<feature type="active site" evidence="5">
    <location>
        <position position="254"/>
    </location>
</feature>
<keyword evidence="1 5" id="KW-0436">Ligase</keyword>
<dbReference type="NCBIfam" id="TIGR00519">
    <property type="entry name" value="asnASE_I"/>
    <property type="match status" value="1"/>
</dbReference>
<evidence type="ECO:0000256" key="4">
    <source>
        <dbReference type="ARBA" id="ARBA00022917"/>
    </source>
</evidence>
<dbReference type="InterPro" id="IPR006034">
    <property type="entry name" value="Asparaginase/glutaminase-like"/>
</dbReference>
<dbReference type="SMART" id="SM00870">
    <property type="entry name" value="Asparaginase"/>
    <property type="match status" value="1"/>
</dbReference>
<dbReference type="GeneID" id="35123626"/>
<dbReference type="Gene3D" id="3.40.50.40">
    <property type="match status" value="1"/>
</dbReference>
<dbReference type="InterPro" id="IPR040918">
    <property type="entry name" value="GatD_N"/>
</dbReference>
<feature type="active site" evidence="5">
    <location>
        <position position="178"/>
    </location>
</feature>
<dbReference type="GO" id="GO:0006520">
    <property type="term" value="P:amino acid metabolic process"/>
    <property type="evidence" value="ECO:0007669"/>
    <property type="project" value="InterPro"/>
</dbReference>
<dbReference type="Gene3D" id="2.30.30.520">
    <property type="match status" value="1"/>
</dbReference>
<dbReference type="PIRSF" id="PIRSF001220">
    <property type="entry name" value="L-ASNase_gatD"/>
    <property type="match status" value="1"/>
</dbReference>
<evidence type="ECO:0000256" key="2">
    <source>
        <dbReference type="ARBA" id="ARBA00022741"/>
    </source>
</evidence>
<dbReference type="PANTHER" id="PTHR11707:SF28">
    <property type="entry name" value="60 KDA LYSOPHOSPHOLIPASE"/>
    <property type="match status" value="1"/>
</dbReference>
<evidence type="ECO:0000256" key="5">
    <source>
        <dbReference type="HAMAP-Rule" id="MF_00586"/>
    </source>
</evidence>
<evidence type="ECO:0000313" key="13">
    <source>
        <dbReference type="EMBL" id="AUB61102.1"/>
    </source>
</evidence>
<dbReference type="SUPFAM" id="SSF141300">
    <property type="entry name" value="GatD N-terminal domain-like"/>
    <property type="match status" value="1"/>
</dbReference>
<dbReference type="InterPro" id="IPR006033">
    <property type="entry name" value="AsnA_fam"/>
</dbReference>
<reference evidence="14 15" key="1">
    <citation type="submission" date="2016-10" db="EMBL/GenBank/DDBJ databases">
        <title>Comparative genomics between deep and shallow subseafloor isolates.</title>
        <authorList>
            <person name="Ishii S."/>
            <person name="Miller J.R."/>
            <person name="Sutton G."/>
            <person name="Suzuki S."/>
            <person name="Methe B."/>
            <person name="Inagaki F."/>
            <person name="Imachi H."/>
        </authorList>
    </citation>
    <scope>NUCLEOTIDE SEQUENCE [LARGE SCALE GENOMIC DNA]</scope>
    <source>
        <strain evidence="13 14">A8p</strain>
        <strain evidence="12 15">MO-MB1</strain>
    </source>
</reference>
<evidence type="ECO:0000256" key="7">
    <source>
        <dbReference type="PROSITE-ProRule" id="PRU10100"/>
    </source>
</evidence>
<comment type="subunit">
    <text evidence="5 8">Heterodimer of GatD and GatE.</text>
</comment>
<protein>
    <recommendedName>
        <fullName evidence="5 8">Glutamyl-tRNA(Gln) amidotransferase subunit D</fullName>
        <shortName evidence="5">Glu-ADT subunit D</shortName>
        <ecNumber evidence="5 8">6.3.5.-</ecNumber>
    </recommendedName>
</protein>
<dbReference type="PANTHER" id="PTHR11707">
    <property type="entry name" value="L-ASPARAGINASE"/>
    <property type="match status" value="1"/>
</dbReference>
<evidence type="ECO:0000256" key="3">
    <source>
        <dbReference type="ARBA" id="ARBA00022840"/>
    </source>
</evidence>
<evidence type="ECO:0000313" key="15">
    <source>
        <dbReference type="Proteomes" id="UP000232806"/>
    </source>
</evidence>
<sequence length="441" mass="48542">MSYRGRAKQFLESQNISIGDMISIKKETVKYRGMLLDRAEDADQLHIVLKMDSGYNVGIAIDGAEVELIDKGEKPEINLPPLDIQRDPEKKDVSIISTGGTVASVIDYKTGAVHPAFTADDLLRATPELLDEANISGKAIMNILSENMKPEFWVQAAQSVADEISGGADGVVVAHGTDTMHYTAAALSFILETPVPIVLTGAQRSSDRPSSDAFLNLMSSVAIAKSDIAEVTVCMHSTENDNQAHIHRGTRVRKMHTSRRDTFNSINSPPLARVKEGKVKIIDKNFHYHKRGECQLEVNDSLEEKVGFIKSYPGITTELLDYHIDKGYKGLLIEGTGLGHCPDHLIPSLQRAADEKIPVVMTSQCLYGRTNLNVYSTGRKLLTAGVIPAGDMLPEVAYVKLVWALGQTSQREEVKKIMQTNLKGEINEKSSSKYFLRDYGE</sequence>
<gene>
    <name evidence="5" type="primary">gatD</name>
    <name evidence="12" type="ORF">BK007_02825</name>
    <name evidence="13" type="ORF">BK009_10690</name>
</gene>
<evidence type="ECO:0000259" key="11">
    <source>
        <dbReference type="Pfam" id="PF18195"/>
    </source>
</evidence>
<dbReference type="GO" id="GO:0006450">
    <property type="term" value="P:regulation of translational fidelity"/>
    <property type="evidence" value="ECO:0007669"/>
    <property type="project" value="InterPro"/>
</dbReference>
<dbReference type="KEGG" id="msub:BK009_10690"/>
<dbReference type="PROSITE" id="PS51732">
    <property type="entry name" value="ASN_GLN_ASE_3"/>
    <property type="match status" value="1"/>
</dbReference>
<evidence type="ECO:0000259" key="9">
    <source>
        <dbReference type="Pfam" id="PF00710"/>
    </source>
</evidence>
<accession>A0A2H4VSQ5</accession>
<dbReference type="GO" id="GO:0004067">
    <property type="term" value="F:asparaginase activity"/>
    <property type="evidence" value="ECO:0007669"/>
    <property type="project" value="UniProtKB-UniRule"/>
</dbReference>
<dbReference type="SUPFAM" id="SSF53774">
    <property type="entry name" value="Glutaminase/Asparaginase"/>
    <property type="match status" value="1"/>
</dbReference>
<evidence type="ECO:0000256" key="8">
    <source>
        <dbReference type="RuleBase" id="RU004457"/>
    </source>
</evidence>
<dbReference type="InterPro" id="IPR020827">
    <property type="entry name" value="Asparaginase/glutaminase_AS1"/>
</dbReference>
<evidence type="ECO:0000259" key="10">
    <source>
        <dbReference type="Pfam" id="PF17763"/>
    </source>
</evidence>
<dbReference type="NCBIfam" id="NF003217">
    <property type="entry name" value="PRK04183.1"/>
    <property type="match status" value="1"/>
</dbReference>
<dbReference type="GO" id="GO:0050567">
    <property type="term" value="F:glutaminyl-tRNA synthase (glutamine-hydrolyzing) activity"/>
    <property type="evidence" value="ECO:0007669"/>
    <property type="project" value="UniProtKB-UniRule"/>
</dbReference>
<dbReference type="EMBL" id="CP017768">
    <property type="protein sequence ID" value="AUB61102.1"/>
    <property type="molecule type" value="Genomic_DNA"/>
</dbReference>
<dbReference type="Proteomes" id="UP000232631">
    <property type="component" value="Chromosome"/>
</dbReference>
<dbReference type="InterPro" id="IPR037152">
    <property type="entry name" value="L-asparaginase_N_sf"/>
</dbReference>
<comment type="function">
    <text evidence="5 8">Allows the formation of correctly charged Gln-tRNA(Gln) through the transamidation of misacylated Glu-tRNA(Gln) in organisms which lack glutaminyl-tRNA synthetase. The reaction takes place in the presence of glutamine and ATP through an activated gamma-phospho-Glu-tRNA(Gln). The GatDE system is specific for glutamate and does not act on aspartate.</text>
</comment>
<dbReference type="CDD" id="cd08962">
    <property type="entry name" value="GatD"/>
    <property type="match status" value="1"/>
</dbReference>
<dbReference type="InterPro" id="IPR027473">
    <property type="entry name" value="L-asparaginase_C"/>
</dbReference>
<keyword evidence="3 5" id="KW-0067">ATP-binding</keyword>
<evidence type="ECO:0000256" key="6">
    <source>
        <dbReference type="PROSITE-ProRule" id="PRU10099"/>
    </source>
</evidence>
<dbReference type="SFLD" id="SFLDS00057">
    <property type="entry name" value="Glutaminase/Asparaginase"/>
    <property type="match status" value="1"/>
</dbReference>
<dbReference type="InterPro" id="IPR027475">
    <property type="entry name" value="Asparaginase/glutaminase_AS2"/>
</dbReference>
<dbReference type="PROSITE" id="PS00144">
    <property type="entry name" value="ASN_GLN_ASE_1"/>
    <property type="match status" value="1"/>
</dbReference>
<dbReference type="FunFam" id="3.40.50.1170:FF:000001">
    <property type="entry name" value="L-asparaginase 2"/>
    <property type="match status" value="1"/>
</dbReference>
<dbReference type="InterPro" id="IPR036152">
    <property type="entry name" value="Asp/glu_Ase-like_sf"/>
</dbReference>
<evidence type="ECO:0000313" key="14">
    <source>
        <dbReference type="Proteomes" id="UP000232631"/>
    </source>
</evidence>
<dbReference type="GO" id="GO:0006412">
    <property type="term" value="P:translation"/>
    <property type="evidence" value="ECO:0007669"/>
    <property type="project" value="UniProtKB-UniRule"/>
</dbReference>
<dbReference type="AlphaFoldDB" id="A0A2H4VAD9"/>
<evidence type="ECO:0000313" key="12">
    <source>
        <dbReference type="EMBL" id="AUB55051.1"/>
    </source>
</evidence>
<dbReference type="HAMAP" id="MF_00586">
    <property type="entry name" value="GatD"/>
    <property type="match status" value="1"/>
</dbReference>
<dbReference type="PRINTS" id="PR00139">
    <property type="entry name" value="ASNGLNASE"/>
</dbReference>
<keyword evidence="2 5" id="KW-0547">Nucleotide-binding</keyword>
<dbReference type="EC" id="6.3.5.-" evidence="5 8"/>
<feature type="active site" evidence="5 6">
    <location>
        <position position="101"/>
    </location>
</feature>
<feature type="domain" description="Asparaginase/glutaminase C-terminal" evidence="10">
    <location>
        <begin position="305"/>
        <end position="418"/>
    </location>
</feature>
<dbReference type="PROSITE" id="PS00917">
    <property type="entry name" value="ASN_GLN_ASE_2"/>
    <property type="match status" value="1"/>
</dbReference>
<feature type="active site" evidence="5 7">
    <location>
        <position position="177"/>
    </location>
</feature>
<comment type="similarity">
    <text evidence="5 8">Belongs to the asparaginase 1 family. GatD subfamily.</text>
</comment>
<evidence type="ECO:0000256" key="1">
    <source>
        <dbReference type="ARBA" id="ARBA00022598"/>
    </source>
</evidence>
<dbReference type="InterPro" id="IPR037222">
    <property type="entry name" value="GatD_N_sf"/>
</dbReference>
<accession>A0A2H4VAD9</accession>
<dbReference type="Proteomes" id="UP000232806">
    <property type="component" value="Chromosome"/>
</dbReference>
<dbReference type="GO" id="GO:0005524">
    <property type="term" value="F:ATP binding"/>
    <property type="evidence" value="ECO:0007669"/>
    <property type="project" value="UniProtKB-KW"/>
</dbReference>
<comment type="catalytic activity">
    <reaction evidence="5 8">
        <text>L-glutamyl-tRNA(Gln) + L-glutamine + ATP + H2O = L-glutaminyl-tRNA(Gln) + L-glutamate + ADP + phosphate + H(+)</text>
        <dbReference type="Rhea" id="RHEA:17521"/>
        <dbReference type="Rhea" id="RHEA-COMP:9681"/>
        <dbReference type="Rhea" id="RHEA-COMP:9684"/>
        <dbReference type="ChEBI" id="CHEBI:15377"/>
        <dbReference type="ChEBI" id="CHEBI:15378"/>
        <dbReference type="ChEBI" id="CHEBI:29985"/>
        <dbReference type="ChEBI" id="CHEBI:30616"/>
        <dbReference type="ChEBI" id="CHEBI:43474"/>
        <dbReference type="ChEBI" id="CHEBI:58359"/>
        <dbReference type="ChEBI" id="CHEBI:78520"/>
        <dbReference type="ChEBI" id="CHEBI:78521"/>
        <dbReference type="ChEBI" id="CHEBI:456216"/>
    </reaction>
</comment>
<organism evidence="12 15">
    <name type="scientific">Methanobacterium subterraneum</name>
    <dbReference type="NCBI Taxonomy" id="59277"/>
    <lineage>
        <taxon>Archaea</taxon>
        <taxon>Methanobacteriati</taxon>
        <taxon>Methanobacteriota</taxon>
        <taxon>Methanomada group</taxon>
        <taxon>Methanobacteria</taxon>
        <taxon>Methanobacteriales</taxon>
        <taxon>Methanobacteriaceae</taxon>
        <taxon>Methanobacterium</taxon>
    </lineage>
</organism>